<dbReference type="GO" id="GO:0005524">
    <property type="term" value="F:ATP binding"/>
    <property type="evidence" value="ECO:0007669"/>
    <property type="project" value="UniProtKB-KW"/>
</dbReference>
<dbReference type="PANTHER" id="PTHR34220:SF7">
    <property type="entry name" value="SENSOR HISTIDINE KINASE YPDA"/>
    <property type="match status" value="1"/>
</dbReference>
<evidence type="ECO:0000256" key="7">
    <source>
        <dbReference type="ARBA" id="ARBA00022741"/>
    </source>
</evidence>
<dbReference type="SMART" id="SM00304">
    <property type="entry name" value="HAMP"/>
    <property type="match status" value="1"/>
</dbReference>
<dbReference type="Pfam" id="PF00672">
    <property type="entry name" value="HAMP"/>
    <property type="match status" value="1"/>
</dbReference>
<dbReference type="InterPro" id="IPR036890">
    <property type="entry name" value="HATPase_C_sf"/>
</dbReference>
<evidence type="ECO:0000256" key="1">
    <source>
        <dbReference type="ARBA" id="ARBA00000085"/>
    </source>
</evidence>
<dbReference type="InterPro" id="IPR010559">
    <property type="entry name" value="Sig_transdc_His_kin_internal"/>
</dbReference>
<evidence type="ECO:0000256" key="5">
    <source>
        <dbReference type="ARBA" id="ARBA00022553"/>
    </source>
</evidence>
<dbReference type="GO" id="GO:0005886">
    <property type="term" value="C:plasma membrane"/>
    <property type="evidence" value="ECO:0007669"/>
    <property type="project" value="UniProtKB-SubCell"/>
</dbReference>
<comment type="caution">
    <text evidence="16">The sequence shown here is derived from an EMBL/GenBank/DDBJ whole genome shotgun (WGS) entry which is preliminary data.</text>
</comment>
<proteinExistence type="predicted"/>
<dbReference type="Pfam" id="PF02518">
    <property type="entry name" value="HATPase_c"/>
    <property type="match status" value="1"/>
</dbReference>
<feature type="transmembrane region" description="Helical" evidence="13">
    <location>
        <begin position="302"/>
        <end position="323"/>
    </location>
</feature>
<dbReference type="EMBL" id="BOSE01000010">
    <property type="protein sequence ID" value="GIP18773.1"/>
    <property type="molecule type" value="Genomic_DNA"/>
</dbReference>
<dbReference type="RefSeq" id="WP_213519427.1">
    <property type="nucleotide sequence ID" value="NZ_BOSE01000010.1"/>
</dbReference>
<dbReference type="PROSITE" id="PS50885">
    <property type="entry name" value="HAMP"/>
    <property type="match status" value="1"/>
</dbReference>
<dbReference type="CDD" id="cd06225">
    <property type="entry name" value="HAMP"/>
    <property type="match status" value="1"/>
</dbReference>
<evidence type="ECO:0000256" key="10">
    <source>
        <dbReference type="ARBA" id="ARBA00023012"/>
    </source>
</evidence>
<keyword evidence="6" id="KW-0808">Transferase</keyword>
<comment type="catalytic activity">
    <reaction evidence="1">
        <text>ATP + protein L-histidine = ADP + protein N-phospho-L-histidine.</text>
        <dbReference type="EC" id="2.7.13.3"/>
    </reaction>
</comment>
<comment type="subcellular location">
    <subcellularLocation>
        <location evidence="2">Cell membrane</location>
        <topology evidence="2">Multi-pass membrane protein</topology>
    </subcellularLocation>
</comment>
<dbReference type="Gene3D" id="3.30.565.10">
    <property type="entry name" value="Histidine kinase-like ATPase, C-terminal domain"/>
    <property type="match status" value="1"/>
</dbReference>
<evidence type="ECO:0000256" key="2">
    <source>
        <dbReference type="ARBA" id="ARBA00004651"/>
    </source>
</evidence>
<evidence type="ECO:0000256" key="13">
    <source>
        <dbReference type="SAM" id="Phobius"/>
    </source>
</evidence>
<organism evidence="16 17">
    <name type="scientific">Paenibacillus montaniterrae</name>
    <dbReference type="NCBI Taxonomy" id="429341"/>
    <lineage>
        <taxon>Bacteria</taxon>
        <taxon>Bacillati</taxon>
        <taxon>Bacillota</taxon>
        <taxon>Bacilli</taxon>
        <taxon>Bacillales</taxon>
        <taxon>Paenibacillaceae</taxon>
        <taxon>Paenibacillus</taxon>
    </lineage>
</organism>
<keyword evidence="4" id="KW-1003">Cell membrane</keyword>
<dbReference type="InterPro" id="IPR003594">
    <property type="entry name" value="HATPase_dom"/>
</dbReference>
<dbReference type="PROSITE" id="PS50109">
    <property type="entry name" value="HIS_KIN"/>
    <property type="match status" value="1"/>
</dbReference>
<dbReference type="SUPFAM" id="SSF158472">
    <property type="entry name" value="HAMP domain-like"/>
    <property type="match status" value="1"/>
</dbReference>
<keyword evidence="12" id="KW-0175">Coiled coil</keyword>
<evidence type="ECO:0000256" key="6">
    <source>
        <dbReference type="ARBA" id="ARBA00022679"/>
    </source>
</evidence>
<feature type="coiled-coil region" evidence="12">
    <location>
        <begin position="364"/>
        <end position="405"/>
    </location>
</feature>
<keyword evidence="13" id="KW-1133">Transmembrane helix</keyword>
<evidence type="ECO:0000259" key="14">
    <source>
        <dbReference type="PROSITE" id="PS50109"/>
    </source>
</evidence>
<evidence type="ECO:0000256" key="9">
    <source>
        <dbReference type="ARBA" id="ARBA00022840"/>
    </source>
</evidence>
<dbReference type="SUPFAM" id="SSF55874">
    <property type="entry name" value="ATPase domain of HSP90 chaperone/DNA topoisomerase II/histidine kinase"/>
    <property type="match status" value="1"/>
</dbReference>
<evidence type="ECO:0000313" key="17">
    <source>
        <dbReference type="Proteomes" id="UP000683139"/>
    </source>
</evidence>
<keyword evidence="10" id="KW-0902">Two-component regulatory system</keyword>
<dbReference type="Pfam" id="PF06580">
    <property type="entry name" value="His_kinase"/>
    <property type="match status" value="1"/>
</dbReference>
<evidence type="ECO:0000313" key="16">
    <source>
        <dbReference type="EMBL" id="GIP18773.1"/>
    </source>
</evidence>
<keyword evidence="7" id="KW-0547">Nucleotide-binding</keyword>
<dbReference type="Proteomes" id="UP000683139">
    <property type="component" value="Unassembled WGS sequence"/>
</dbReference>
<evidence type="ECO:0000256" key="3">
    <source>
        <dbReference type="ARBA" id="ARBA00012438"/>
    </source>
</evidence>
<keyword evidence="9" id="KW-0067">ATP-binding</keyword>
<dbReference type="InterPro" id="IPR005467">
    <property type="entry name" value="His_kinase_dom"/>
</dbReference>
<keyword evidence="17" id="KW-1185">Reference proteome</keyword>
<evidence type="ECO:0000256" key="8">
    <source>
        <dbReference type="ARBA" id="ARBA00022777"/>
    </source>
</evidence>
<evidence type="ECO:0000256" key="12">
    <source>
        <dbReference type="SAM" id="Coils"/>
    </source>
</evidence>
<evidence type="ECO:0000259" key="15">
    <source>
        <dbReference type="PROSITE" id="PS50885"/>
    </source>
</evidence>
<sequence>MKKRLSSNFFSMRLRSKIALLCTALIVASTVISGYFLYRNAAEVTTETEAVHASKMVTQVNNYLNEKLKGIITRIFSLRTDSLFNETAARFLIDGDPRHHASALSYFSNVFMEMRYSEPFIASMFLYTPKESFYDLSLPYNSTVQFSETEMYKEIMEKPNSFVYWFPSSKSELYRSNDDVISFVVRFSISGYSEELYMVVHLKEERMMQYLIDSLSAEGSSMLIVDNATGEIIVGDAQSKELLLSASEVWDSLLNEQQGMMSKSYVNDSYMIHYVKMNVAPWTLVNIQSQKSLLDKLNHIKLYSLVIILVSVIAGVVFALLTASTISKPLRMLEKSMQRVRRGQFNSRFEYAHRDEVGNLGRAFNFMTEEINDLIEQKNNYIAQLQAEKEQVQKEQRLKRIAELKALQSQMTPHFLYNTLDTIKWKAEKEGKSDIAGMITTLAAFFRISLSRGKEIITVKEEMAHIASYLSLQQTRYHDQFSYEVYIDPAIEHCKTVKFILQPLVENAIYHGIKQLDRPGRIMIRAERDAACMKLSVEDNGPGMHPVKLKLICKHLQAVQEETADGYGLFNVNDRIKLYFGKAYGLHVESEAGKGTKVTACIPLQAEEGGEA</sequence>
<name>A0A920D0P2_9BACL</name>
<dbReference type="AlphaFoldDB" id="A0A920D0P2"/>
<feature type="domain" description="HAMP" evidence="15">
    <location>
        <begin position="324"/>
        <end position="376"/>
    </location>
</feature>
<dbReference type="Gene3D" id="6.10.340.10">
    <property type="match status" value="1"/>
</dbReference>
<reference evidence="16" key="1">
    <citation type="submission" date="2021-03" db="EMBL/GenBank/DDBJ databases">
        <title>Antimicrobial resistance genes in bacteria isolated from Japanese honey, and their potential for conferring macrolide and lincosamide resistance in the American foulbrood pathogen Paenibacillus larvae.</title>
        <authorList>
            <person name="Okamoto M."/>
            <person name="Kumagai M."/>
            <person name="Kanamori H."/>
            <person name="Takamatsu D."/>
        </authorList>
    </citation>
    <scope>NUCLEOTIDE SEQUENCE</scope>
    <source>
        <strain evidence="16">J40TS1</strain>
    </source>
</reference>
<keyword evidence="8 16" id="KW-0418">Kinase</keyword>
<dbReference type="SMART" id="SM00387">
    <property type="entry name" value="HATPase_c"/>
    <property type="match status" value="1"/>
</dbReference>
<dbReference type="InterPro" id="IPR003660">
    <property type="entry name" value="HAMP_dom"/>
</dbReference>
<keyword evidence="13" id="KW-0812">Transmembrane</keyword>
<protein>
    <recommendedName>
        <fullName evidence="3">histidine kinase</fullName>
        <ecNumber evidence="3">2.7.13.3</ecNumber>
    </recommendedName>
</protein>
<evidence type="ECO:0000256" key="4">
    <source>
        <dbReference type="ARBA" id="ARBA00022475"/>
    </source>
</evidence>
<dbReference type="GO" id="GO:0000155">
    <property type="term" value="F:phosphorelay sensor kinase activity"/>
    <property type="evidence" value="ECO:0007669"/>
    <property type="project" value="InterPro"/>
</dbReference>
<keyword evidence="5" id="KW-0597">Phosphoprotein</keyword>
<accession>A0A920D0P2</accession>
<keyword evidence="11 13" id="KW-0472">Membrane</keyword>
<dbReference type="EC" id="2.7.13.3" evidence="3"/>
<evidence type="ECO:0000256" key="11">
    <source>
        <dbReference type="ARBA" id="ARBA00023136"/>
    </source>
</evidence>
<gene>
    <name evidence="16" type="primary">yesM_12</name>
    <name evidence="16" type="ORF">J40TS1_44150</name>
</gene>
<dbReference type="InterPro" id="IPR050640">
    <property type="entry name" value="Bact_2-comp_sensor_kinase"/>
</dbReference>
<feature type="domain" description="Histidine kinase" evidence="14">
    <location>
        <begin position="500"/>
        <end position="606"/>
    </location>
</feature>
<dbReference type="PANTHER" id="PTHR34220">
    <property type="entry name" value="SENSOR HISTIDINE KINASE YPDA"/>
    <property type="match status" value="1"/>
</dbReference>